<evidence type="ECO:0000256" key="6">
    <source>
        <dbReference type="ARBA" id="ARBA00022666"/>
    </source>
</evidence>
<evidence type="ECO:0000256" key="4">
    <source>
        <dbReference type="ARBA" id="ARBA00012531"/>
    </source>
</evidence>
<reference evidence="13 14" key="1">
    <citation type="submission" date="2023-03" db="EMBL/GenBank/DDBJ databases">
        <authorList>
            <person name="Kaur S."/>
            <person name="Espinosa-Saiz D."/>
            <person name="Velazquez E."/>
            <person name="Menendez E."/>
            <person name="diCenzo G.C."/>
        </authorList>
    </citation>
    <scope>NUCLEOTIDE SEQUENCE [LARGE SCALE GENOMIC DNA]</scope>
    <source>
        <strain evidence="13 14">LMG 24692</strain>
        <plasmid evidence="13 14">unnamed</plasmid>
    </source>
</reference>
<evidence type="ECO:0000256" key="10">
    <source>
        <dbReference type="ARBA" id="ARBA00049359"/>
    </source>
</evidence>
<feature type="domain" description="Fe2OG dioxygenase" evidence="12">
    <location>
        <begin position="184"/>
        <end position="287"/>
    </location>
</feature>
<evidence type="ECO:0000256" key="11">
    <source>
        <dbReference type="RuleBase" id="RU003682"/>
    </source>
</evidence>
<dbReference type="Gene3D" id="2.60.120.330">
    <property type="entry name" value="B-lactam Antibiotic, Isopenicillin N Synthase, Chain"/>
    <property type="match status" value="1"/>
</dbReference>
<dbReference type="RefSeq" id="WP_280663582.1">
    <property type="nucleotide sequence ID" value="NZ_CP120375.1"/>
</dbReference>
<dbReference type="SUPFAM" id="SSF51197">
    <property type="entry name" value="Clavaminate synthase-like"/>
    <property type="match status" value="1"/>
</dbReference>
<keyword evidence="11" id="KW-0479">Metal-binding</keyword>
<keyword evidence="14" id="KW-1185">Reference proteome</keyword>
<dbReference type="InterPro" id="IPR027443">
    <property type="entry name" value="IPNS-like_sf"/>
</dbReference>
<evidence type="ECO:0000256" key="2">
    <source>
        <dbReference type="ARBA" id="ARBA00004767"/>
    </source>
</evidence>
<geneLocation type="plasmid" evidence="13 14">
    <name>unnamed</name>
</geneLocation>
<proteinExistence type="inferred from homology"/>
<protein>
    <recommendedName>
        <fullName evidence="5">2-oxoglutarate-dependent ethylene/succinate-forming enzyme</fullName>
        <ecNumber evidence="4">1.13.12.19</ecNumber>
        <ecNumber evidence="3">1.14.20.7</ecNumber>
    </recommendedName>
    <alternativeName>
        <fullName evidence="7">2-oxoglutarate dioxygenase (ethylene-forming)</fullName>
    </alternativeName>
    <alternativeName>
        <fullName evidence="8">2-oxoglutarate/L-arginine monooxygenase/decarboxylase (succinate-forming)</fullName>
    </alternativeName>
</protein>
<dbReference type="Pfam" id="PF03171">
    <property type="entry name" value="2OG-FeII_Oxy"/>
    <property type="match status" value="1"/>
</dbReference>
<evidence type="ECO:0000313" key="13">
    <source>
        <dbReference type="EMBL" id="WEX91625.1"/>
    </source>
</evidence>
<evidence type="ECO:0000259" key="12">
    <source>
        <dbReference type="PROSITE" id="PS51471"/>
    </source>
</evidence>
<name>A0ABY8DL40_9HYPH</name>
<comment type="cofactor">
    <cofactor evidence="1">
        <name>Fe(2+)</name>
        <dbReference type="ChEBI" id="CHEBI:29033"/>
    </cofactor>
</comment>
<dbReference type="Proteomes" id="UP001229355">
    <property type="component" value="Plasmid unnamed"/>
</dbReference>
<keyword evidence="11" id="KW-0408">Iron</keyword>
<comment type="similarity">
    <text evidence="11">Belongs to the iron/ascorbate-dependent oxidoreductase family.</text>
</comment>
<evidence type="ECO:0000256" key="5">
    <source>
        <dbReference type="ARBA" id="ARBA00019045"/>
    </source>
</evidence>
<keyword evidence="13" id="KW-0614">Plasmid</keyword>
<gene>
    <name evidence="13" type="ORF">PZN02_005899</name>
</gene>
<evidence type="ECO:0000256" key="3">
    <source>
        <dbReference type="ARBA" id="ARBA00012293"/>
    </source>
</evidence>
<dbReference type="InterPro" id="IPR044861">
    <property type="entry name" value="IPNS-like_FE2OG_OXY"/>
</dbReference>
<evidence type="ECO:0000256" key="1">
    <source>
        <dbReference type="ARBA" id="ARBA00001954"/>
    </source>
</evidence>
<comment type="catalytic activity">
    <reaction evidence="10">
        <text>L-arginine + 2-oxoglutarate + O2 = guanidine + L-glutamate 5-semialdehyde + succinate + CO2</text>
        <dbReference type="Rhea" id="RHEA:31535"/>
        <dbReference type="ChEBI" id="CHEBI:15379"/>
        <dbReference type="ChEBI" id="CHEBI:16526"/>
        <dbReference type="ChEBI" id="CHEBI:16810"/>
        <dbReference type="ChEBI" id="CHEBI:30031"/>
        <dbReference type="ChEBI" id="CHEBI:30087"/>
        <dbReference type="ChEBI" id="CHEBI:32682"/>
        <dbReference type="ChEBI" id="CHEBI:58066"/>
        <dbReference type="EC" id="1.14.20.7"/>
    </reaction>
</comment>
<dbReference type="Pfam" id="PF14226">
    <property type="entry name" value="DIOX_N"/>
    <property type="match status" value="1"/>
</dbReference>
<dbReference type="EC" id="1.14.20.7" evidence="3"/>
<dbReference type="PANTHER" id="PTHR47990">
    <property type="entry name" value="2-OXOGLUTARATE (2OG) AND FE(II)-DEPENDENT OXYGENASE SUPERFAMILY PROTEIN-RELATED"/>
    <property type="match status" value="1"/>
</dbReference>
<dbReference type="EC" id="1.13.12.19" evidence="4"/>
<evidence type="ECO:0000256" key="9">
    <source>
        <dbReference type="ARBA" id="ARBA00047725"/>
    </source>
</evidence>
<dbReference type="PROSITE" id="PS51471">
    <property type="entry name" value="FE2OG_OXY"/>
    <property type="match status" value="1"/>
</dbReference>
<organism evidence="13 14">
    <name type="scientific">Sinorhizobium garamanticum</name>
    <dbReference type="NCBI Taxonomy" id="680247"/>
    <lineage>
        <taxon>Bacteria</taxon>
        <taxon>Pseudomonadati</taxon>
        <taxon>Pseudomonadota</taxon>
        <taxon>Alphaproteobacteria</taxon>
        <taxon>Hyphomicrobiales</taxon>
        <taxon>Rhizobiaceae</taxon>
        <taxon>Sinorhizobium/Ensifer group</taxon>
        <taxon>Sinorhizobium</taxon>
    </lineage>
</organism>
<comment type="catalytic activity">
    <reaction evidence="9">
        <text>2-oxoglutarate + O2 + 2 H(+) = ethene + 3 CO2 + H2O</text>
        <dbReference type="Rhea" id="RHEA:31523"/>
        <dbReference type="ChEBI" id="CHEBI:15377"/>
        <dbReference type="ChEBI" id="CHEBI:15378"/>
        <dbReference type="ChEBI" id="CHEBI:15379"/>
        <dbReference type="ChEBI" id="CHEBI:16526"/>
        <dbReference type="ChEBI" id="CHEBI:16810"/>
        <dbReference type="ChEBI" id="CHEBI:18153"/>
        <dbReference type="EC" id="1.13.12.19"/>
    </reaction>
</comment>
<dbReference type="InterPro" id="IPR026992">
    <property type="entry name" value="DIOX_N"/>
</dbReference>
<dbReference type="PRINTS" id="PR00682">
    <property type="entry name" value="IPNSYNTHASE"/>
</dbReference>
<dbReference type="InterPro" id="IPR050231">
    <property type="entry name" value="Iron_ascorbate_oxido_reductase"/>
</dbReference>
<evidence type="ECO:0000256" key="8">
    <source>
        <dbReference type="ARBA" id="ARBA00031282"/>
    </source>
</evidence>
<sequence>MIESNLAQLDESLQAMRQSFDKVPLLDLAPLVDGSDVGRVAKEIRWALANAGFVYIRNHGVPARLIDETFAHTRAFFDLPAEEKMRLHISNSGVALRGYIPFFGENSDPDKTNDLKECFDIGPERQTLESPFFGPNQWPTSLPGFRVTVFSYHEAMKELSIKILGGIALSLDLSADFFQPQMKSPISIQRLLHYPPQSGAVDEKVIGMGAHTDRGNLTILAQDSVDGLQVMSRDGVWVEANPIPGTFVINIGDLVQKLTNDRYLANVHRVVNISGRERYSLPFFVDADHDAVIAPLDSCVSNDSPARYQPITCGAHKFARCVESLPHLHREHATGPTGRPSGPALP</sequence>
<keyword evidence="6" id="KW-0266">Ethylene biosynthesis</keyword>
<comment type="pathway">
    <text evidence="2">Alkene biosynthesis; ethylene biosynthesis via 2-oxoglutarate.</text>
</comment>
<dbReference type="InterPro" id="IPR005123">
    <property type="entry name" value="Oxoglu/Fe-dep_dioxygenase_dom"/>
</dbReference>
<keyword evidence="11" id="KW-0560">Oxidoreductase</keyword>
<evidence type="ECO:0000256" key="7">
    <source>
        <dbReference type="ARBA" id="ARBA00031011"/>
    </source>
</evidence>
<accession>A0ABY8DL40</accession>
<evidence type="ECO:0000313" key="14">
    <source>
        <dbReference type="Proteomes" id="UP001229355"/>
    </source>
</evidence>
<dbReference type="EMBL" id="CP120375">
    <property type="protein sequence ID" value="WEX91625.1"/>
    <property type="molecule type" value="Genomic_DNA"/>
</dbReference>